<sequence>VIMAGDGRWFGGGNIFHASRGECKLAEQMVCVAGEDERSAMSYRYCETGKLLQMKCCLE</sequence>
<evidence type="ECO:0000313" key="1">
    <source>
        <dbReference type="EMBL" id="MCI86240.1"/>
    </source>
</evidence>
<evidence type="ECO:0000313" key="2">
    <source>
        <dbReference type="Proteomes" id="UP000265520"/>
    </source>
</evidence>
<accession>A0A392VIM6</accession>
<keyword evidence="2" id="KW-1185">Reference proteome</keyword>
<dbReference type="EMBL" id="LXQA011135013">
    <property type="protein sequence ID" value="MCI86240.1"/>
    <property type="molecule type" value="Genomic_DNA"/>
</dbReference>
<proteinExistence type="predicted"/>
<feature type="non-terminal residue" evidence="1">
    <location>
        <position position="1"/>
    </location>
</feature>
<organism evidence="1 2">
    <name type="scientific">Trifolium medium</name>
    <dbReference type="NCBI Taxonomy" id="97028"/>
    <lineage>
        <taxon>Eukaryota</taxon>
        <taxon>Viridiplantae</taxon>
        <taxon>Streptophyta</taxon>
        <taxon>Embryophyta</taxon>
        <taxon>Tracheophyta</taxon>
        <taxon>Spermatophyta</taxon>
        <taxon>Magnoliopsida</taxon>
        <taxon>eudicotyledons</taxon>
        <taxon>Gunneridae</taxon>
        <taxon>Pentapetalae</taxon>
        <taxon>rosids</taxon>
        <taxon>fabids</taxon>
        <taxon>Fabales</taxon>
        <taxon>Fabaceae</taxon>
        <taxon>Papilionoideae</taxon>
        <taxon>50 kb inversion clade</taxon>
        <taxon>NPAAA clade</taxon>
        <taxon>Hologalegina</taxon>
        <taxon>IRL clade</taxon>
        <taxon>Trifolieae</taxon>
        <taxon>Trifolium</taxon>
    </lineage>
</organism>
<dbReference type="AlphaFoldDB" id="A0A392VIM6"/>
<comment type="caution">
    <text evidence="1">The sequence shown here is derived from an EMBL/GenBank/DDBJ whole genome shotgun (WGS) entry which is preliminary data.</text>
</comment>
<protein>
    <submittedName>
        <fullName evidence="1">Uncharacterized protein</fullName>
    </submittedName>
</protein>
<dbReference type="Proteomes" id="UP000265520">
    <property type="component" value="Unassembled WGS sequence"/>
</dbReference>
<reference evidence="1 2" key="1">
    <citation type="journal article" date="2018" name="Front. Plant Sci.">
        <title>Red Clover (Trifolium pratense) and Zigzag Clover (T. medium) - A Picture of Genomic Similarities and Differences.</title>
        <authorList>
            <person name="Dluhosova J."/>
            <person name="Istvanek J."/>
            <person name="Nedelnik J."/>
            <person name="Repkova J."/>
        </authorList>
    </citation>
    <scope>NUCLEOTIDE SEQUENCE [LARGE SCALE GENOMIC DNA]</scope>
    <source>
        <strain evidence="2">cv. 10/8</strain>
        <tissue evidence="1">Leaf</tissue>
    </source>
</reference>
<name>A0A392VIM6_9FABA</name>